<dbReference type="EMBL" id="FQWL01000001">
    <property type="protein sequence ID" value="SHG16345.1"/>
    <property type="molecule type" value="Genomic_DNA"/>
</dbReference>
<gene>
    <name evidence="2" type="ORF">SAMN04488116_0027</name>
</gene>
<dbReference type="AlphaFoldDB" id="A0A1M5HK80"/>
<dbReference type="InterPro" id="IPR043714">
    <property type="entry name" value="DUF5655"/>
</dbReference>
<protein>
    <submittedName>
        <fullName evidence="2">Predicted transport protein</fullName>
    </submittedName>
</protein>
<evidence type="ECO:0000313" key="2">
    <source>
        <dbReference type="EMBL" id="SHG16345.1"/>
    </source>
</evidence>
<name>A0A1M5HK80_9FLAO</name>
<dbReference type="RefSeq" id="WP_073175906.1">
    <property type="nucleotide sequence ID" value="NZ_FQWL01000001.1"/>
</dbReference>
<keyword evidence="3" id="KW-1185">Reference proteome</keyword>
<dbReference type="Pfam" id="PF18899">
    <property type="entry name" value="DUF5655"/>
    <property type="match status" value="1"/>
</dbReference>
<dbReference type="OrthoDB" id="9809825at2"/>
<dbReference type="Pfam" id="PF14117">
    <property type="entry name" value="DUF4287"/>
    <property type="match status" value="1"/>
</dbReference>
<evidence type="ECO:0000313" key="3">
    <source>
        <dbReference type="Proteomes" id="UP000184532"/>
    </source>
</evidence>
<dbReference type="InterPro" id="IPR025629">
    <property type="entry name" value="DUF4287"/>
</dbReference>
<sequence length="176" mass="19933">MEKGLLEKTGKSLEEWIVIVGKENFEKHGEILKFLKAEHGFTHGYANFVALKSRSADAASHTDEDLIRMQYKGKEHLLPIYEKLREAIQKLDSDITFVPKKANVSARAKKQFALIQPSTKTRIDLGLKLEDKPLTNRLLNSGSFGSMCSNRVQIEKVSEVDEELIGWLKEAYDNAV</sequence>
<dbReference type="STRING" id="570519.SAMN04488116_0027"/>
<evidence type="ECO:0000259" key="1">
    <source>
        <dbReference type="Pfam" id="PF18899"/>
    </source>
</evidence>
<reference evidence="3" key="1">
    <citation type="submission" date="2016-11" db="EMBL/GenBank/DDBJ databases">
        <authorList>
            <person name="Varghese N."/>
            <person name="Submissions S."/>
        </authorList>
    </citation>
    <scope>NUCLEOTIDE SEQUENCE [LARGE SCALE GENOMIC DNA]</scope>
    <source>
        <strain evidence="3">DSM 22638</strain>
    </source>
</reference>
<accession>A0A1M5HK80</accession>
<dbReference type="Proteomes" id="UP000184532">
    <property type="component" value="Unassembled WGS sequence"/>
</dbReference>
<proteinExistence type="predicted"/>
<feature type="domain" description="DUF5655" evidence="1">
    <location>
        <begin position="70"/>
        <end position="174"/>
    </location>
</feature>
<organism evidence="2 3">
    <name type="scientific">Flagellimonas flava</name>
    <dbReference type="NCBI Taxonomy" id="570519"/>
    <lineage>
        <taxon>Bacteria</taxon>
        <taxon>Pseudomonadati</taxon>
        <taxon>Bacteroidota</taxon>
        <taxon>Flavobacteriia</taxon>
        <taxon>Flavobacteriales</taxon>
        <taxon>Flavobacteriaceae</taxon>
        <taxon>Flagellimonas</taxon>
    </lineage>
</organism>